<dbReference type="GO" id="GO:0003729">
    <property type="term" value="F:mRNA binding"/>
    <property type="evidence" value="ECO:0007669"/>
    <property type="project" value="InterPro"/>
</dbReference>
<evidence type="ECO:0000313" key="12">
    <source>
        <dbReference type="EMBL" id="CCE73393.1"/>
    </source>
</evidence>
<evidence type="ECO:0000256" key="5">
    <source>
        <dbReference type="ARBA" id="ARBA00022448"/>
    </source>
</evidence>
<evidence type="ECO:0000313" key="13">
    <source>
        <dbReference type="Proteomes" id="UP000005222"/>
    </source>
</evidence>
<feature type="region of interest" description="Disordered" evidence="10">
    <location>
        <begin position="1"/>
        <end position="73"/>
    </location>
</feature>
<dbReference type="GO" id="GO:0042273">
    <property type="term" value="P:ribosomal large subunit biogenesis"/>
    <property type="evidence" value="ECO:0007669"/>
    <property type="project" value="InterPro"/>
</dbReference>
<sequence length="202" mass="22979">MAKKSKTSKRSKSQNQTRSIESEVSSDSLARNLLINAPKLTPKSKVKKPSKEQVKKEQAKARLYGAKNGKEYTEDKLDIPGLNRAIIPGVKPKKGKKGKKLISDTDTLTLNRLAKSINDKHEQANESKLEKARRLEEIRELKRRELERKEQEKTNKLEDKKNELRSKASLARSQRRKNSKAKKSDEGKNDEGKKSKKSVSFA</sequence>
<dbReference type="InterPro" id="IPR037650">
    <property type="entry name" value="Loc1"/>
</dbReference>
<dbReference type="FunCoup" id="G8YVE9">
    <property type="interactions" value="639"/>
</dbReference>
<dbReference type="AlphaFoldDB" id="G8YVE9"/>
<dbReference type="OMA" id="NAEQEGH"/>
<dbReference type="GO" id="GO:0030687">
    <property type="term" value="C:preribosome, large subunit precursor"/>
    <property type="evidence" value="ECO:0007669"/>
    <property type="project" value="TreeGrafter"/>
</dbReference>
<dbReference type="GO" id="GO:0005730">
    <property type="term" value="C:nucleolus"/>
    <property type="evidence" value="ECO:0007669"/>
    <property type="project" value="UniProtKB-SubCell"/>
</dbReference>
<evidence type="ECO:0000256" key="4">
    <source>
        <dbReference type="ARBA" id="ARBA00020853"/>
    </source>
</evidence>
<evidence type="ECO:0000256" key="7">
    <source>
        <dbReference type="ARBA" id="ARBA00022816"/>
    </source>
</evidence>
<dbReference type="PANTHER" id="PTHR28028:SF1">
    <property type="entry name" value="60S RIBOSOMAL SUBUNIT ASSEMBLY_EXPORT PROTEIN LOC1"/>
    <property type="match status" value="1"/>
</dbReference>
<dbReference type="InParanoid" id="G8YVE9"/>
<keyword evidence="9" id="KW-0539">Nucleus</keyword>
<evidence type="ECO:0000256" key="3">
    <source>
        <dbReference type="ARBA" id="ARBA00019670"/>
    </source>
</evidence>
<feature type="compositionally biased region" description="Basic and acidic residues" evidence="10">
    <location>
        <begin position="145"/>
        <end position="166"/>
    </location>
</feature>
<feature type="compositionally biased region" description="Polar residues" evidence="10">
    <location>
        <begin position="14"/>
        <end position="29"/>
    </location>
</feature>
<proteinExistence type="inferred from homology"/>
<evidence type="ECO:0000313" key="11">
    <source>
        <dbReference type="EMBL" id="CCE72832.1"/>
    </source>
</evidence>
<evidence type="ECO:0000256" key="8">
    <source>
        <dbReference type="ARBA" id="ARBA00023054"/>
    </source>
</evidence>
<keyword evidence="13" id="KW-1185">Reference proteome</keyword>
<keyword evidence="8" id="KW-0175">Coiled coil</keyword>
<dbReference type="GO" id="GO:0051028">
    <property type="term" value="P:mRNA transport"/>
    <property type="evidence" value="ECO:0007669"/>
    <property type="project" value="UniProtKB-KW"/>
</dbReference>
<dbReference type="GO" id="GO:0008298">
    <property type="term" value="P:intracellular mRNA localization"/>
    <property type="evidence" value="ECO:0007669"/>
    <property type="project" value="TreeGrafter"/>
</dbReference>
<evidence type="ECO:0000256" key="1">
    <source>
        <dbReference type="ARBA" id="ARBA00004604"/>
    </source>
</evidence>
<keyword evidence="6" id="KW-0690">Ribosome biogenesis</keyword>
<keyword evidence="5" id="KW-0813">Transport</keyword>
<dbReference type="HOGENOM" id="CLU_096593_1_0_1"/>
<evidence type="ECO:0000256" key="9">
    <source>
        <dbReference type="ARBA" id="ARBA00023242"/>
    </source>
</evidence>
<dbReference type="EMBL" id="FO082058">
    <property type="protein sequence ID" value="CCE73393.1"/>
    <property type="molecule type" value="Genomic_DNA"/>
</dbReference>
<dbReference type="eggNOG" id="ENOG502RY6R">
    <property type="taxonomic scope" value="Eukaryota"/>
</dbReference>
<dbReference type="Proteomes" id="UP000005222">
    <property type="component" value="Chromosome A"/>
</dbReference>
<dbReference type="Proteomes" id="UP000005222">
    <property type="component" value="Chromosome B"/>
</dbReference>
<reference evidence="13" key="2">
    <citation type="journal article" date="2012" name="G3 (Bethesda)">
        <title>Pichia sorbitophila, an interspecies yeast hybrid reveals early steps of genome resolution following polyploidization.</title>
        <authorList>
            <person name="Leh Louis V."/>
            <person name="Despons L."/>
            <person name="Friedrich A."/>
            <person name="Martin T."/>
            <person name="Durrens P."/>
            <person name="Casaregola S."/>
            <person name="Neuveglise C."/>
            <person name="Fairhead C."/>
            <person name="Marck C."/>
            <person name="Cruz J.A."/>
            <person name="Straub M.L."/>
            <person name="Kugler V."/>
            <person name="Sacerdot C."/>
            <person name="Uzunov Z."/>
            <person name="Thierry A."/>
            <person name="Weiss S."/>
            <person name="Bleykasten C."/>
            <person name="De Montigny J."/>
            <person name="Jacques N."/>
            <person name="Jung P."/>
            <person name="Lemaire M."/>
            <person name="Mallet S."/>
            <person name="Morel G."/>
            <person name="Richard G.F."/>
            <person name="Sarkar A."/>
            <person name="Savel G."/>
            <person name="Schacherer J."/>
            <person name="Seret M.L."/>
            <person name="Talla E."/>
            <person name="Samson G."/>
            <person name="Jubin C."/>
            <person name="Poulain J."/>
            <person name="Vacherie B."/>
            <person name="Barbe V."/>
            <person name="Pelletier E."/>
            <person name="Sherman D.J."/>
            <person name="Westhof E."/>
            <person name="Weissenbach J."/>
            <person name="Baret P.V."/>
            <person name="Wincker P."/>
            <person name="Gaillardin C."/>
            <person name="Dujon B."/>
            <person name="Souciet J.L."/>
        </authorList>
    </citation>
    <scope>NUCLEOTIDE SEQUENCE [LARGE SCALE GENOMIC DNA]</scope>
    <source>
        <strain evidence="13">ATCC MYA-4447 / BCRC 22081 / CBS 7064 / NBRC 10061 / NRRL Y-12695</strain>
    </source>
</reference>
<feature type="compositionally biased region" description="Basic residues" evidence="10">
    <location>
        <begin position="1"/>
        <end position="12"/>
    </location>
</feature>
<dbReference type="EMBL" id="FO082059">
    <property type="protein sequence ID" value="CCE72832.1"/>
    <property type="molecule type" value="Genomic_DNA"/>
</dbReference>
<dbReference type="STRING" id="559304.G8YVE9"/>
<dbReference type="PANTHER" id="PTHR28028">
    <property type="entry name" value="60S RIBOSOMAL SUBUNIT ASSEMBLY/EXPORT PROTEIN LOC1"/>
    <property type="match status" value="1"/>
</dbReference>
<organism evidence="11 13">
    <name type="scientific">Pichia sorbitophila (strain ATCC MYA-4447 / BCRC 22081 / CBS 7064 / NBRC 10061 / NRRL Y-12695)</name>
    <name type="common">Hybrid yeast</name>
    <dbReference type="NCBI Taxonomy" id="559304"/>
    <lineage>
        <taxon>Eukaryota</taxon>
        <taxon>Fungi</taxon>
        <taxon>Dikarya</taxon>
        <taxon>Ascomycota</taxon>
        <taxon>Saccharomycotina</taxon>
        <taxon>Pichiomycetes</taxon>
        <taxon>Debaryomycetaceae</taxon>
        <taxon>Millerozyma</taxon>
    </lineage>
</organism>
<dbReference type="OrthoDB" id="1743802at2759"/>
<evidence type="ECO:0000256" key="10">
    <source>
        <dbReference type="SAM" id="MobiDB-lite"/>
    </source>
</evidence>
<accession>G8YVE9</accession>
<comment type="subcellular location">
    <subcellularLocation>
        <location evidence="1">Nucleus</location>
        <location evidence="1">Nucleolus</location>
    </subcellularLocation>
</comment>
<evidence type="ECO:0000256" key="2">
    <source>
        <dbReference type="ARBA" id="ARBA00008132"/>
    </source>
</evidence>
<feature type="compositionally biased region" description="Basic and acidic residues" evidence="10">
    <location>
        <begin position="182"/>
        <end position="193"/>
    </location>
</feature>
<feature type="region of interest" description="Disordered" evidence="10">
    <location>
        <begin position="145"/>
        <end position="202"/>
    </location>
</feature>
<feature type="compositionally biased region" description="Basic and acidic residues" evidence="10">
    <location>
        <begin position="49"/>
        <end position="60"/>
    </location>
</feature>
<keyword evidence="7" id="KW-0509">mRNA transport</keyword>
<gene>
    <name evidence="11" type="primary">Piso0_000428</name>
    <name evidence="11" type="ORF">GNLVRS01_PISO0A09130g</name>
    <name evidence="12" type="ORF">GNLVRS01_PISO0B09197g</name>
</gene>
<protein>
    <recommendedName>
        <fullName evidence="3">60S ribosomal subunit assembly/export protein LOC1</fullName>
    </recommendedName>
    <alternativeName>
        <fullName evidence="4">60S ribosomal subunit assembly/export protein loc1</fullName>
    </alternativeName>
</protein>
<name>G8YVE9_PICSO</name>
<comment type="similarity">
    <text evidence="2">Belongs to the LOC1 family.</text>
</comment>
<evidence type="ECO:0000256" key="6">
    <source>
        <dbReference type="ARBA" id="ARBA00022517"/>
    </source>
</evidence>
<reference evidence="11" key="1">
    <citation type="submission" date="2011-10" db="EMBL/GenBank/DDBJ databases">
        <authorList>
            <person name="Genoscope - CEA"/>
        </authorList>
    </citation>
    <scope>NUCLEOTIDE SEQUENCE</scope>
    <source>
        <strain evidence="11">CBS 7064</strain>
    </source>
</reference>